<evidence type="ECO:0000256" key="5">
    <source>
        <dbReference type="ARBA" id="ARBA00022771"/>
    </source>
</evidence>
<feature type="region of interest" description="Disordered" evidence="11">
    <location>
        <begin position="30"/>
        <end position="180"/>
    </location>
</feature>
<dbReference type="GO" id="GO:0007064">
    <property type="term" value="P:mitotic sister chromatid cohesion"/>
    <property type="evidence" value="ECO:0007669"/>
    <property type="project" value="TreeGrafter"/>
</dbReference>
<feature type="region of interest" description="Disordered" evidence="11">
    <location>
        <begin position="658"/>
        <end position="684"/>
    </location>
</feature>
<keyword evidence="4" id="KW-0479">Metal-binding</keyword>
<evidence type="ECO:0000259" key="12">
    <source>
        <dbReference type="Pfam" id="PF13878"/>
    </source>
</evidence>
<comment type="caution">
    <text evidence="14">The sequence shown here is derived from an EMBL/GenBank/DDBJ whole genome shotgun (WGS) entry which is preliminary data.</text>
</comment>
<proteinExistence type="inferred from homology"/>
<feature type="compositionally biased region" description="Polar residues" evidence="11">
    <location>
        <begin position="146"/>
        <end position="157"/>
    </location>
</feature>
<feature type="compositionally biased region" description="Basic and acidic residues" evidence="11">
    <location>
        <begin position="39"/>
        <end position="56"/>
    </location>
</feature>
<evidence type="ECO:0000256" key="2">
    <source>
        <dbReference type="ARBA" id="ARBA00005816"/>
    </source>
</evidence>
<evidence type="ECO:0000256" key="9">
    <source>
        <dbReference type="ARBA" id="ARBA00023315"/>
    </source>
</evidence>
<keyword evidence="3" id="KW-0808">Transferase</keyword>
<gene>
    <name evidence="14" type="ORF">GDO54_012039</name>
</gene>
<feature type="compositionally biased region" description="Basic and acidic residues" evidence="11">
    <location>
        <begin position="330"/>
        <end position="339"/>
    </location>
</feature>
<dbReference type="EMBL" id="DYDO01000005">
    <property type="protein sequence ID" value="DBA24371.1"/>
    <property type="molecule type" value="Genomic_DNA"/>
</dbReference>
<reference evidence="14" key="1">
    <citation type="thesis" date="2020" institute="ProQuest LLC" country="789 East Eisenhower Parkway, Ann Arbor, MI, USA">
        <title>Comparative Genomics and Chromosome Evolution.</title>
        <authorList>
            <person name="Mudd A.B."/>
        </authorList>
    </citation>
    <scope>NUCLEOTIDE SEQUENCE</scope>
    <source>
        <strain evidence="14">1538</strain>
        <tissue evidence="14">Blood</tissue>
    </source>
</reference>
<dbReference type="AlphaFoldDB" id="A0AAV3A552"/>
<evidence type="ECO:0000256" key="7">
    <source>
        <dbReference type="ARBA" id="ARBA00023242"/>
    </source>
</evidence>
<evidence type="ECO:0000256" key="3">
    <source>
        <dbReference type="ARBA" id="ARBA00022679"/>
    </source>
</evidence>
<feature type="region of interest" description="Disordered" evidence="11">
    <location>
        <begin position="478"/>
        <end position="499"/>
    </location>
</feature>
<dbReference type="PANTHER" id="PTHR45884:SF1">
    <property type="entry name" value="N-ACETYLTRANSFERASE ESCO1"/>
    <property type="match status" value="1"/>
</dbReference>
<protein>
    <recommendedName>
        <fullName evidence="16">N-acetyltransferase ESCO1</fullName>
    </recommendedName>
</protein>
<organism evidence="14 15">
    <name type="scientific">Pyxicephalus adspersus</name>
    <name type="common">African bullfrog</name>
    <dbReference type="NCBI Taxonomy" id="30357"/>
    <lineage>
        <taxon>Eukaryota</taxon>
        <taxon>Metazoa</taxon>
        <taxon>Chordata</taxon>
        <taxon>Craniata</taxon>
        <taxon>Vertebrata</taxon>
        <taxon>Euteleostomi</taxon>
        <taxon>Amphibia</taxon>
        <taxon>Batrachia</taxon>
        <taxon>Anura</taxon>
        <taxon>Neobatrachia</taxon>
        <taxon>Ranoidea</taxon>
        <taxon>Pyxicephalidae</taxon>
        <taxon>Pyxicephalinae</taxon>
        <taxon>Pyxicephalus</taxon>
    </lineage>
</organism>
<dbReference type="GO" id="GO:0005634">
    <property type="term" value="C:nucleus"/>
    <property type="evidence" value="ECO:0007669"/>
    <property type="project" value="UniProtKB-SubCell"/>
</dbReference>
<dbReference type="Pfam" id="PF13878">
    <property type="entry name" value="zf-C2H2_3"/>
    <property type="match status" value="1"/>
</dbReference>
<feature type="compositionally biased region" description="Basic and acidic residues" evidence="11">
    <location>
        <begin position="437"/>
        <end position="455"/>
    </location>
</feature>
<dbReference type="GO" id="GO:0008270">
    <property type="term" value="F:zinc ion binding"/>
    <property type="evidence" value="ECO:0007669"/>
    <property type="project" value="UniProtKB-KW"/>
</dbReference>
<keyword evidence="15" id="KW-1185">Reference proteome</keyword>
<evidence type="ECO:0000256" key="4">
    <source>
        <dbReference type="ARBA" id="ARBA00022723"/>
    </source>
</evidence>
<feature type="compositionally biased region" description="Low complexity" evidence="11">
    <location>
        <begin position="118"/>
        <end position="136"/>
    </location>
</feature>
<keyword evidence="7" id="KW-0539">Nucleus</keyword>
<feature type="region of interest" description="Disordered" evidence="11">
    <location>
        <begin position="210"/>
        <end position="230"/>
    </location>
</feature>
<name>A0AAV3A552_PYXAD</name>
<dbReference type="InterPro" id="IPR028009">
    <property type="entry name" value="ESCO_Acetyltransf_dom"/>
</dbReference>
<dbReference type="Pfam" id="PF13880">
    <property type="entry name" value="Acetyltransf_13"/>
    <property type="match status" value="1"/>
</dbReference>
<feature type="compositionally biased region" description="Polar residues" evidence="11">
    <location>
        <begin position="57"/>
        <end position="66"/>
    </location>
</feature>
<evidence type="ECO:0000256" key="10">
    <source>
        <dbReference type="ARBA" id="ARBA00047902"/>
    </source>
</evidence>
<evidence type="ECO:0000259" key="13">
    <source>
        <dbReference type="Pfam" id="PF13880"/>
    </source>
</evidence>
<evidence type="ECO:0000256" key="1">
    <source>
        <dbReference type="ARBA" id="ARBA00004123"/>
    </source>
</evidence>
<accession>A0AAV3A552</accession>
<dbReference type="GO" id="GO:0000785">
    <property type="term" value="C:chromatin"/>
    <property type="evidence" value="ECO:0007669"/>
    <property type="project" value="TreeGrafter"/>
</dbReference>
<evidence type="ECO:0000313" key="14">
    <source>
        <dbReference type="EMBL" id="DBA24371.1"/>
    </source>
</evidence>
<sequence length="917" mass="101414">MAYIVGNSLAGLFTYALFYLSVMTSQKRKSSLPGNAVKKLKESHAVTPKKRQDVSTKSKTNRCSAQKKTTPKAPAKKAIRNLKSPKAEPGGKGSTVLKATKKSTVKNVPAKGKSLPLAKEVSSAKKVAQKSSSSASKIHKKSCSSDSKTVTKESSVQNKSNKITKSTSKRSAVKQTKTGKCTKKNVTAKNTCKPNIGVKKIVKNVVHGTPNKLSQKKARKSDVQSKCNQKTKKVINKKKKQETISSMKKQAAVRNATVKKSVELKTKAHKPTQAVQKATRSCRMRIKPSQSVPQQTISVGSKKIENKTKQKNTKTAPTNLKAEKRKPREKIKTIKDKSKTISKPVKRSCPVNQTKKLEKSDSVPNNVVEKEVTVGNDSISCTSSNQLLDLSLSEKISSKGKVVVNTLSTKAPLKRKRENLKPADGTNKSKAKKQKVVKSEAYKKKDPSSEDDQKSKRVSILDLCNEIAGEIESDTVEVVKGPSSPIGPTEEKAEDEKTQNLVELSPPAVEKSPVNQLKRFFPSKKPLQIKCKLEKKTSPGTKNSKWNKIKLKNSFAQNNVLRKRAVLPSLEMIKAKVSQGRQAVSGIPVSLNSKKSDMTSATQNKQTKPDLIQKVKNNTRIPGSGDVLEKTSAENGILENHIKHELEAALDEGFRLHLDSSPENSPMKKTTVSSSPPELKPQDAGQKRFGVISCSVCGMLYTATNPEDEAQHLLFHNQFISAVKYVGWKKERIVAEYPDGKIIMVLPDDPKYALKKVEEIREMVDNDLGFQQVPLRLHSRTKTLMFISTDKKVVGCLIAEHIQWGYRVIDDFNPSDLATDTEKLISERVKAWCCSTTPEPAICGVSRIWVFSMMRRKKIASRMLECLRNHFIYGSHLNKDEIAFSDPTPDGKLFATKYCGTSQFLVYNFVSGHQPSS</sequence>
<keyword evidence="5" id="KW-0863">Zinc-finger</keyword>
<feature type="domain" description="N-acetyltransferase ESCO zinc-finger" evidence="12">
    <location>
        <begin position="683"/>
        <end position="718"/>
    </location>
</feature>
<feature type="compositionally biased region" description="Polar residues" evidence="11">
    <location>
        <begin position="661"/>
        <end position="676"/>
    </location>
</feature>
<evidence type="ECO:0000256" key="8">
    <source>
        <dbReference type="ARBA" id="ARBA00023306"/>
    </source>
</evidence>
<feature type="domain" description="N-acetyltransferase ESCO acetyl-transferase" evidence="13">
    <location>
        <begin position="839"/>
        <end position="907"/>
    </location>
</feature>
<comment type="catalytic activity">
    <reaction evidence="10">
        <text>L-lysyl-[protein] + acetyl-CoA = N(6)-acetyl-L-lysyl-[protein] + CoA + H(+)</text>
        <dbReference type="Rhea" id="RHEA:45948"/>
        <dbReference type="Rhea" id="RHEA-COMP:9752"/>
        <dbReference type="Rhea" id="RHEA-COMP:10731"/>
        <dbReference type="ChEBI" id="CHEBI:15378"/>
        <dbReference type="ChEBI" id="CHEBI:29969"/>
        <dbReference type="ChEBI" id="CHEBI:57287"/>
        <dbReference type="ChEBI" id="CHEBI:57288"/>
        <dbReference type="ChEBI" id="CHEBI:61930"/>
    </reaction>
</comment>
<dbReference type="Proteomes" id="UP001181693">
    <property type="component" value="Unassembled WGS sequence"/>
</dbReference>
<evidence type="ECO:0000256" key="11">
    <source>
        <dbReference type="SAM" id="MobiDB-lite"/>
    </source>
</evidence>
<keyword evidence="8" id="KW-0131">Cell cycle</keyword>
<evidence type="ECO:0000313" key="15">
    <source>
        <dbReference type="Proteomes" id="UP001181693"/>
    </source>
</evidence>
<evidence type="ECO:0008006" key="16">
    <source>
        <dbReference type="Google" id="ProtNLM"/>
    </source>
</evidence>
<keyword evidence="9" id="KW-0012">Acyltransferase</keyword>
<dbReference type="InterPro" id="IPR028005">
    <property type="entry name" value="AcTrfase_ESCO_Znf_dom"/>
</dbReference>
<evidence type="ECO:0000256" key="6">
    <source>
        <dbReference type="ARBA" id="ARBA00022833"/>
    </source>
</evidence>
<feature type="region of interest" description="Disordered" evidence="11">
    <location>
        <begin position="408"/>
        <end position="456"/>
    </location>
</feature>
<feature type="region of interest" description="Disordered" evidence="11">
    <location>
        <begin position="302"/>
        <end position="362"/>
    </location>
</feature>
<dbReference type="PANTHER" id="PTHR45884">
    <property type="entry name" value="N-ACETYLTRANSFERASE ECO"/>
    <property type="match status" value="1"/>
</dbReference>
<feature type="compositionally biased region" description="Basic and acidic residues" evidence="11">
    <location>
        <begin position="489"/>
        <end position="498"/>
    </location>
</feature>
<comment type="similarity">
    <text evidence="2">Belongs to the acetyltransferase family. ECO subfamily.</text>
</comment>
<dbReference type="GO" id="GO:0061733">
    <property type="term" value="F:protein-lysine-acetyltransferase activity"/>
    <property type="evidence" value="ECO:0007669"/>
    <property type="project" value="TreeGrafter"/>
</dbReference>
<keyword evidence="6" id="KW-0862">Zinc</keyword>
<comment type="subcellular location">
    <subcellularLocation>
        <location evidence="1">Nucleus</location>
    </subcellularLocation>
</comment>